<feature type="compositionally biased region" description="Low complexity" evidence="1">
    <location>
        <begin position="764"/>
        <end position="777"/>
    </location>
</feature>
<gene>
    <name evidence="3" type="ORF">EmuJ_001150700</name>
</gene>
<feature type="region of interest" description="Disordered" evidence="1">
    <location>
        <begin position="745"/>
        <end position="795"/>
    </location>
</feature>
<dbReference type="STRING" id="6211.A0A068YFZ2"/>
<dbReference type="GO" id="GO:0005634">
    <property type="term" value="C:nucleus"/>
    <property type="evidence" value="ECO:0007669"/>
    <property type="project" value="InterPro"/>
</dbReference>
<reference evidence="3" key="1">
    <citation type="journal article" date="2013" name="Nature">
        <title>The genomes of four tapeworm species reveal adaptations to parasitism.</title>
        <authorList>
            <person name="Tsai I.J."/>
            <person name="Zarowiecki M."/>
            <person name="Holroyd N."/>
            <person name="Garciarrubio A."/>
            <person name="Sanchez-Flores A."/>
            <person name="Brooks K.L."/>
            <person name="Tracey A."/>
            <person name="Bobes R.J."/>
            <person name="Fragoso G."/>
            <person name="Sciutto E."/>
            <person name="Aslett M."/>
            <person name="Beasley H."/>
            <person name="Bennett H.M."/>
            <person name="Cai J."/>
            <person name="Camicia F."/>
            <person name="Clark R."/>
            <person name="Cucher M."/>
            <person name="De Silva N."/>
            <person name="Day T.A."/>
            <person name="Deplazes P."/>
            <person name="Estrada K."/>
            <person name="Fernandez C."/>
            <person name="Holland P.W."/>
            <person name="Hou J."/>
            <person name="Hu S."/>
            <person name="Huckvale T."/>
            <person name="Hung S.S."/>
            <person name="Kamenetzky L."/>
            <person name="Keane J.A."/>
            <person name="Kiss F."/>
            <person name="Koziol U."/>
            <person name="Lambert O."/>
            <person name="Liu K."/>
            <person name="Luo X."/>
            <person name="Luo Y."/>
            <person name="Macchiaroli N."/>
            <person name="Nichol S."/>
            <person name="Paps J."/>
            <person name="Parkinson J."/>
            <person name="Pouchkina-Stantcheva N."/>
            <person name="Riddiford N."/>
            <person name="Rosenzvit M."/>
            <person name="Salinas G."/>
            <person name="Wasmuth J.D."/>
            <person name="Zamanian M."/>
            <person name="Zheng Y."/>
            <person name="Cai X."/>
            <person name="Soberon X."/>
            <person name="Olson P.D."/>
            <person name="Laclette J.P."/>
            <person name="Brehm K."/>
            <person name="Berriman M."/>
            <person name="Garciarrubio A."/>
            <person name="Bobes R.J."/>
            <person name="Fragoso G."/>
            <person name="Sanchez-Flores A."/>
            <person name="Estrada K."/>
            <person name="Cevallos M.A."/>
            <person name="Morett E."/>
            <person name="Gonzalez V."/>
            <person name="Portillo T."/>
            <person name="Ochoa-Leyva A."/>
            <person name="Jose M.V."/>
            <person name="Sciutto E."/>
            <person name="Landa A."/>
            <person name="Jimenez L."/>
            <person name="Valdes V."/>
            <person name="Carrero J.C."/>
            <person name="Larralde C."/>
            <person name="Morales-Montor J."/>
            <person name="Limon-Lason J."/>
            <person name="Soberon X."/>
            <person name="Laclette J.P."/>
        </authorList>
    </citation>
    <scope>NUCLEOTIDE SEQUENCE [LARGE SCALE GENOMIC DNA]</scope>
</reference>
<dbReference type="Proteomes" id="UP000017246">
    <property type="component" value="Unassembled WGS sequence"/>
</dbReference>
<evidence type="ECO:0000313" key="3">
    <source>
        <dbReference type="EMBL" id="CDS43711.1"/>
    </source>
</evidence>
<feature type="region of interest" description="Disordered" evidence="1">
    <location>
        <begin position="689"/>
        <end position="729"/>
    </location>
</feature>
<dbReference type="OMA" id="NNCAPPK"/>
<feature type="domain" description="CTF/NF-I" evidence="2">
    <location>
        <begin position="216"/>
        <end position="417"/>
    </location>
</feature>
<accession>A0A068YFZ2</accession>
<protein>
    <submittedName>
        <fullName evidence="3">Nuclear factor 1 A type</fullName>
    </submittedName>
</protein>
<reference evidence="3" key="2">
    <citation type="submission" date="2015-11" db="EMBL/GenBank/DDBJ databases">
        <authorList>
            <person name="Zhang Y."/>
            <person name="Guo Z."/>
        </authorList>
    </citation>
    <scope>NUCLEOTIDE SEQUENCE</scope>
</reference>
<evidence type="ECO:0000256" key="1">
    <source>
        <dbReference type="SAM" id="MobiDB-lite"/>
    </source>
</evidence>
<dbReference type="PROSITE" id="PS51080">
    <property type="entry name" value="CTF_NFI_2"/>
    <property type="match status" value="1"/>
</dbReference>
<proteinExistence type="predicted"/>
<dbReference type="AlphaFoldDB" id="A0A068YFZ2"/>
<dbReference type="eggNOG" id="KOG3663">
    <property type="taxonomic scope" value="Eukaryota"/>
</dbReference>
<feature type="compositionally biased region" description="Polar residues" evidence="1">
    <location>
        <begin position="618"/>
        <end position="628"/>
    </location>
</feature>
<dbReference type="InterPro" id="IPR020604">
    <property type="entry name" value="CTF/NFI_DNA-bd-dom"/>
</dbReference>
<sequence length="1071" mass="113967">MSFVYGQDEPDKSVSFISNIGYSQPRLSTINGGPHQIKIENYSNVYQQNTKLSSEVACAHSNLQPQYSNFPKDVDGHQPKQEPPLKFASELLAPSIPVSTQPSPLMQGYIPEINSCMPMLIPPTAANNKSDFLKADGVAPQKNEYCFADGSVSPGLPPSQPADPPFRKYQCLDATVNLAQSGQPSTDANLALPPPPPPQQQQQAPPAPPSQPRRAFVSPPRTSTVSEALFVQIIISRCKRIAPLWFRGISSMRERNREENRRTSTNSGQTQNDWSIIAGKIREMNQIMETDTVVNLLKKLHKELPADSVLKFIKCWLGDPEALNDPDCCVLSRPDAKGRMRRIDGGKGSDKVWRLDTIVGMLYHGLPMSSTDTNIMVHTCSQELCVRPQHIRFRASSVALVIVLKALSQAGYSIIPPPPRSLRSGLPSQPSDESVDVFGPFTIEELQQYRSENLTPAGESVSRVPLNASDRDLADSLPLIRDILNRNELSKTSSTGVPPSHSAPPSTPAQTASEGSSQPARLLNGSGVGMDLSDSSAIDIKPPFSTNPGTSLPKLTPSASSRFQPTSSSAAAASSTGVTTTSTATKRRSLKRPAQSTSSASSSSNSNNNCAPPKNLQEPVTVTTTSGQIVPPVLPQPSTTSSTLPDANVFLSINTVKQLGDPQQLPTHFTAQPAAALLGCNHHAGMQPLYAPQPIGPPSVPPPPPPAPLSGKSTPRQPAKKRLEARTPTIEELGVPSAFKALHDTPFTPVLGRSGGSSTNLRDTSAPPSAAVSSTSTGGQGGMETSAAKPDDDEDEEMKTIFAGPVAARRHHSTVNQPPVSGLTYADYKSLHERLQQHAVNGVSLAGMESPNSLPFRTTPCGKRCASACALPSLSPSGVSGFGNDATDDLRQMPSLLPAPGISPPPAPSLTTHRLTPGGGRQSRPLGTAATPGPGLFDRDTPGSLRNLASRFRDSPIFPTNSEILEVLVSLAQEYGVQSNRAGSSCSRPQSQHYLRRSLFLGNDSPSPAGLPLNMLSTITPTTTSASDLMEQQQPQNQHSPPLTFDPSSAAATAAFDAQSLSPLPPPDFNQ</sequence>
<feature type="compositionally biased region" description="Low complexity" evidence="1">
    <location>
        <begin position="566"/>
        <end position="584"/>
    </location>
</feature>
<name>A0A068YFZ2_ECHMU</name>
<feature type="region of interest" description="Disordered" evidence="1">
    <location>
        <begin position="490"/>
        <end position="641"/>
    </location>
</feature>
<dbReference type="EMBL" id="LN902848">
    <property type="protein sequence ID" value="CDS43711.1"/>
    <property type="molecule type" value="Genomic_DNA"/>
</dbReference>
<evidence type="ECO:0000259" key="2">
    <source>
        <dbReference type="PROSITE" id="PS51080"/>
    </source>
</evidence>
<dbReference type="OrthoDB" id="6271194at2759"/>
<dbReference type="GO" id="GO:0003700">
    <property type="term" value="F:DNA-binding transcription factor activity"/>
    <property type="evidence" value="ECO:0007669"/>
    <property type="project" value="InterPro"/>
</dbReference>
<feature type="region of interest" description="Disordered" evidence="1">
    <location>
        <begin position="1025"/>
        <end position="1049"/>
    </location>
</feature>
<dbReference type="PANTHER" id="PTHR23330:SF9">
    <property type="entry name" value="PROLINE-RICH PROTEIN 11"/>
    <property type="match status" value="1"/>
</dbReference>
<evidence type="ECO:0000313" key="4">
    <source>
        <dbReference type="Proteomes" id="UP000017246"/>
    </source>
</evidence>
<keyword evidence="4" id="KW-1185">Reference proteome</keyword>
<feature type="compositionally biased region" description="Pro residues" evidence="1">
    <location>
        <begin position="192"/>
        <end position="211"/>
    </location>
</feature>
<feature type="region of interest" description="Disordered" evidence="1">
    <location>
        <begin position="181"/>
        <end position="221"/>
    </location>
</feature>
<feature type="compositionally biased region" description="Low complexity" evidence="1">
    <location>
        <begin position="596"/>
        <end position="609"/>
    </location>
</feature>
<feature type="compositionally biased region" description="Pro residues" evidence="1">
    <location>
        <begin position="694"/>
        <end position="708"/>
    </location>
</feature>
<organism evidence="3 4">
    <name type="scientific">Echinococcus multilocularis</name>
    <name type="common">Fox tapeworm</name>
    <dbReference type="NCBI Taxonomy" id="6211"/>
    <lineage>
        <taxon>Eukaryota</taxon>
        <taxon>Metazoa</taxon>
        <taxon>Spiralia</taxon>
        <taxon>Lophotrochozoa</taxon>
        <taxon>Platyhelminthes</taxon>
        <taxon>Cestoda</taxon>
        <taxon>Eucestoda</taxon>
        <taxon>Cyclophyllidea</taxon>
        <taxon>Taeniidae</taxon>
        <taxon>Echinococcus</taxon>
    </lineage>
</organism>
<feature type="compositionally biased region" description="Polar residues" evidence="1">
    <location>
        <begin position="1025"/>
        <end position="1041"/>
    </location>
</feature>
<feature type="region of interest" description="Disordered" evidence="1">
    <location>
        <begin position="899"/>
        <end position="942"/>
    </location>
</feature>
<dbReference type="PANTHER" id="PTHR23330">
    <property type="entry name" value="P300 TRANSCRIPTIONAL COFACTOR JMY-RELATED"/>
    <property type="match status" value="1"/>
</dbReference>